<name>A0A7S4QL88_9DINO</name>
<feature type="transmembrane region" description="Helical" evidence="3">
    <location>
        <begin position="503"/>
        <end position="526"/>
    </location>
</feature>
<feature type="region of interest" description="Disordered" evidence="2">
    <location>
        <begin position="1"/>
        <end position="54"/>
    </location>
</feature>
<feature type="transmembrane region" description="Helical" evidence="3">
    <location>
        <begin position="462"/>
        <end position="483"/>
    </location>
</feature>
<evidence type="ECO:0000313" key="5">
    <source>
        <dbReference type="EMBL" id="CAE4587052.1"/>
    </source>
</evidence>
<dbReference type="InterPro" id="IPR002641">
    <property type="entry name" value="PNPLA_dom"/>
</dbReference>
<evidence type="ECO:0000256" key="2">
    <source>
        <dbReference type="SAM" id="MobiDB-lite"/>
    </source>
</evidence>
<feature type="domain" description="PNPLA" evidence="4">
    <location>
        <begin position="102"/>
        <end position="154"/>
    </location>
</feature>
<dbReference type="Gene3D" id="3.40.1090.10">
    <property type="entry name" value="Cytosolic phospholipase A2 catalytic domain"/>
    <property type="match status" value="1"/>
</dbReference>
<organism evidence="5">
    <name type="scientific">Alexandrium monilatum</name>
    <dbReference type="NCBI Taxonomy" id="311494"/>
    <lineage>
        <taxon>Eukaryota</taxon>
        <taxon>Sar</taxon>
        <taxon>Alveolata</taxon>
        <taxon>Dinophyceae</taxon>
        <taxon>Gonyaulacales</taxon>
        <taxon>Pyrocystaceae</taxon>
        <taxon>Alexandrium</taxon>
    </lineage>
</organism>
<feature type="transmembrane region" description="Helical" evidence="3">
    <location>
        <begin position="708"/>
        <end position="729"/>
    </location>
</feature>
<dbReference type="AlphaFoldDB" id="A0A7S4QL88"/>
<gene>
    <name evidence="5" type="ORF">AMON00008_LOCUS22234</name>
</gene>
<reference evidence="5" key="1">
    <citation type="submission" date="2021-01" db="EMBL/GenBank/DDBJ databases">
        <authorList>
            <person name="Corre E."/>
            <person name="Pelletier E."/>
            <person name="Niang G."/>
            <person name="Scheremetjew M."/>
            <person name="Finn R."/>
            <person name="Kale V."/>
            <person name="Holt S."/>
            <person name="Cochrane G."/>
            <person name="Meng A."/>
            <person name="Brown T."/>
            <person name="Cohen L."/>
        </authorList>
    </citation>
    <scope>NUCLEOTIDE SEQUENCE</scope>
    <source>
        <strain evidence="5">CCMP3105</strain>
    </source>
</reference>
<dbReference type="SUPFAM" id="SSF52151">
    <property type="entry name" value="FabD/lysophospholipase-like"/>
    <property type="match status" value="1"/>
</dbReference>
<sequence length="1027" mass="113915">MSSWPVWKYEPLEEAGAGNAVAGEASEEEDSEEEDDEGVGNSVEEDSGSEDSDSIMLEELIRSNQFERVLAEEREAVEKDRLQRHLGAPASARASGAPFSVALSGGGIRAAAFQTGVLWRLAEEGCLKDVEHISAVSGGSWAAMGFASHVVRAGQPEAGRSLDAWYLNTVAKTISRMVHNAPYLARDLGKDPFSFPDDGSSTLPRAFDIPILMGTLASSLLVRPFFHTALYLLPLTELVDIFFGAQMRELLCWPFTWAKNWDGWPIRNLCRIPVCIFLCASASALVLRAVGVCKPFRRPGSTGWLCVKASFSLLTRVAASMVGLLVIIGVTAFMETWAYSTKGVRREVCERYILNASQRLVCHDTPLMSSVPWYNKSGFLKYYRERAASNASGLVPPGWEFIHPNYTAAAAWNTALTYMYGGPTVMRSLVDSLFLAALATLSCLLLLTLVCAPLYPQNFLQVLNLAGPIMVLSIVCSAVQWRVFGPITGQRLLSFEWLPFDNASWHTIYTASLVTTMATLPFYYFLRGNAHRFYRRSLRLAFFADGRQLTWGEIRRSCYCPSILVSATVTDYVSPGEKLPINPICFSPLHFGGSSLGFVKMAPGSNVAKAMAMSGAAPDAVALARVQHLRSRFWLEVLGIGVGQHIQFDTARSRQWALLQRLFTRRGEEAPEIVYRLPSVLLFEVVYGLLLLSEGTMHQLRQCVTGRVIFYHGIALAVTMVALSFFAFLPQLDFLLHSAVIRTIHQVTGYYHRGRSPPSLLYVTDGMVEDNTGVMDLLRRRCQRILLIYAGGDVKDEFKFLRKIVEAAAAAKIASIYDLEDPRNDIGVAVDRYRQHTDKRFLQLGILYGWDGPPELRKAGRLLILKIHLPLRLQDMPAQPLLTEAEVRGEDGADMSPRAWETNLPLPGKRARDLSGCCCDCCHKCGWKCGSMFPFPPTGMQFLTPQVTSSLCRLGHCVSEGVTEVLRAPFQEARVSECQAVQAALPHRPRSCCRLQPGWDRANAWADAWLESRAQRQRVPLADADAH</sequence>
<dbReference type="InterPro" id="IPR016035">
    <property type="entry name" value="Acyl_Trfase/lysoPLipase"/>
</dbReference>
<feature type="transmembrane region" description="Helical" evidence="3">
    <location>
        <begin position="271"/>
        <end position="292"/>
    </location>
</feature>
<feature type="compositionally biased region" description="Acidic residues" evidence="2">
    <location>
        <begin position="25"/>
        <end position="53"/>
    </location>
</feature>
<accession>A0A7S4QL88</accession>
<evidence type="ECO:0000259" key="4">
    <source>
        <dbReference type="Pfam" id="PF01734"/>
    </source>
</evidence>
<protein>
    <recommendedName>
        <fullName evidence="4">PNPLA domain-containing protein</fullName>
    </recommendedName>
</protein>
<dbReference type="EMBL" id="HBNR01032427">
    <property type="protein sequence ID" value="CAE4587052.1"/>
    <property type="molecule type" value="Transcribed_RNA"/>
</dbReference>
<dbReference type="GO" id="GO:0006629">
    <property type="term" value="P:lipid metabolic process"/>
    <property type="evidence" value="ECO:0007669"/>
    <property type="project" value="UniProtKB-KW"/>
</dbReference>
<feature type="compositionally biased region" description="Low complexity" evidence="2">
    <location>
        <begin position="14"/>
        <end position="24"/>
    </location>
</feature>
<keyword evidence="1" id="KW-0443">Lipid metabolism</keyword>
<evidence type="ECO:0000256" key="1">
    <source>
        <dbReference type="ARBA" id="ARBA00023098"/>
    </source>
</evidence>
<keyword evidence="3" id="KW-1133">Transmembrane helix</keyword>
<evidence type="ECO:0000256" key="3">
    <source>
        <dbReference type="SAM" id="Phobius"/>
    </source>
</evidence>
<feature type="transmembrane region" description="Helical" evidence="3">
    <location>
        <begin position="313"/>
        <end position="334"/>
    </location>
</feature>
<keyword evidence="3" id="KW-0812">Transmembrane</keyword>
<keyword evidence="3" id="KW-0472">Membrane</keyword>
<feature type="transmembrane region" description="Helical" evidence="3">
    <location>
        <begin position="433"/>
        <end position="455"/>
    </location>
</feature>
<dbReference type="Pfam" id="PF01734">
    <property type="entry name" value="Patatin"/>
    <property type="match status" value="1"/>
</dbReference>
<proteinExistence type="predicted"/>